<reference evidence="2 3" key="1">
    <citation type="journal article" date="2016" name="Front. Microbiol.">
        <title>Genome and transcriptome sequences reveal the specific parasitism of the nematophagous Purpureocillium lilacinum 36-1.</title>
        <authorList>
            <person name="Xie J."/>
            <person name="Li S."/>
            <person name="Mo C."/>
            <person name="Xiao X."/>
            <person name="Peng D."/>
            <person name="Wang G."/>
            <person name="Xiao Y."/>
        </authorList>
    </citation>
    <scope>NUCLEOTIDE SEQUENCE [LARGE SCALE GENOMIC DNA]</scope>
    <source>
        <strain evidence="2 3">36-1</strain>
    </source>
</reference>
<evidence type="ECO:0000313" key="3">
    <source>
        <dbReference type="Proteomes" id="UP000245956"/>
    </source>
</evidence>
<protein>
    <submittedName>
        <fullName evidence="2">Uncharacterized protein</fullName>
    </submittedName>
</protein>
<dbReference type="EMBL" id="LCWV01000013">
    <property type="protein sequence ID" value="PWI69164.1"/>
    <property type="molecule type" value="Genomic_DNA"/>
</dbReference>
<feature type="region of interest" description="Disordered" evidence="1">
    <location>
        <begin position="154"/>
        <end position="185"/>
    </location>
</feature>
<sequence length="185" mass="19246">MPQEDEPTQGSREGSSARELTSAEHGEAARLCVASQGNSVLLNRPDASAAAETEKEAKEPSETAASTPDGTQIRCDTSRRGADRPGTGPLGRRSANTTFQDAQRVPLPPSHMAVMARLEWLDGSVFGRITRPWALGWGGAPGWLVSWDDGSNHQSAAGAGTALAGRGGRRDDSSKGVGGLIVPCA</sequence>
<accession>A0A2U3E3W2</accession>
<dbReference type="Proteomes" id="UP000245956">
    <property type="component" value="Unassembled WGS sequence"/>
</dbReference>
<feature type="compositionally biased region" description="Low complexity" evidence="1">
    <location>
        <begin position="155"/>
        <end position="164"/>
    </location>
</feature>
<evidence type="ECO:0000313" key="2">
    <source>
        <dbReference type="EMBL" id="PWI69164.1"/>
    </source>
</evidence>
<gene>
    <name evidence="2" type="ORF">PCL_01549</name>
</gene>
<proteinExistence type="predicted"/>
<evidence type="ECO:0000256" key="1">
    <source>
        <dbReference type="SAM" id="MobiDB-lite"/>
    </source>
</evidence>
<feature type="compositionally biased region" description="Basic and acidic residues" evidence="1">
    <location>
        <begin position="52"/>
        <end position="61"/>
    </location>
</feature>
<name>A0A2U3E3W2_PURLI</name>
<dbReference type="AlphaFoldDB" id="A0A2U3E3W2"/>
<organism evidence="2 3">
    <name type="scientific">Purpureocillium lilacinum</name>
    <name type="common">Paecilomyces lilacinus</name>
    <dbReference type="NCBI Taxonomy" id="33203"/>
    <lineage>
        <taxon>Eukaryota</taxon>
        <taxon>Fungi</taxon>
        <taxon>Dikarya</taxon>
        <taxon>Ascomycota</taxon>
        <taxon>Pezizomycotina</taxon>
        <taxon>Sordariomycetes</taxon>
        <taxon>Hypocreomycetidae</taxon>
        <taxon>Hypocreales</taxon>
        <taxon>Ophiocordycipitaceae</taxon>
        <taxon>Purpureocillium</taxon>
    </lineage>
</organism>
<comment type="caution">
    <text evidence="2">The sequence shown here is derived from an EMBL/GenBank/DDBJ whole genome shotgun (WGS) entry which is preliminary data.</text>
</comment>
<feature type="region of interest" description="Disordered" evidence="1">
    <location>
        <begin position="1"/>
        <end position="101"/>
    </location>
</feature>